<evidence type="ECO:0000256" key="4">
    <source>
        <dbReference type="ARBA" id="ARBA00023125"/>
    </source>
</evidence>
<dbReference type="InterPro" id="IPR036864">
    <property type="entry name" value="Zn2-C6_fun-type_DNA-bd_sf"/>
</dbReference>
<feature type="domain" description="Zn(2)-C6 fungal-type" evidence="9">
    <location>
        <begin position="12"/>
        <end position="42"/>
    </location>
</feature>
<feature type="compositionally biased region" description="Low complexity" evidence="8">
    <location>
        <begin position="60"/>
        <end position="73"/>
    </location>
</feature>
<evidence type="ECO:0000259" key="9">
    <source>
        <dbReference type="PROSITE" id="PS50048"/>
    </source>
</evidence>
<evidence type="ECO:0000256" key="1">
    <source>
        <dbReference type="ARBA" id="ARBA00004123"/>
    </source>
</evidence>
<keyword evidence="11" id="KW-1185">Reference proteome</keyword>
<dbReference type="PANTHER" id="PTHR46910:SF37">
    <property type="entry name" value="ZN(II)2CYS6 TRANSCRIPTION FACTOR (EUROFUNG)"/>
    <property type="match status" value="1"/>
</dbReference>
<evidence type="ECO:0000256" key="5">
    <source>
        <dbReference type="ARBA" id="ARBA00023163"/>
    </source>
</evidence>
<dbReference type="SMART" id="SM00906">
    <property type="entry name" value="Fungal_trans"/>
    <property type="match status" value="1"/>
</dbReference>
<comment type="subcellular location">
    <subcellularLocation>
        <location evidence="1">Nucleus</location>
    </subcellularLocation>
</comment>
<dbReference type="SMART" id="SM00066">
    <property type="entry name" value="GAL4"/>
    <property type="match status" value="1"/>
</dbReference>
<dbReference type="AlphaFoldDB" id="A0A9P5H7A0"/>
<dbReference type="Gene3D" id="4.10.240.10">
    <property type="entry name" value="Zn(2)-C6 fungal-type DNA-binding domain"/>
    <property type="match status" value="1"/>
</dbReference>
<evidence type="ECO:0000256" key="6">
    <source>
        <dbReference type="ARBA" id="ARBA00023242"/>
    </source>
</evidence>
<keyword evidence="3" id="KW-0805">Transcription regulation</keyword>
<dbReference type="InterPro" id="IPR001138">
    <property type="entry name" value="Zn2Cys6_DnaBD"/>
</dbReference>
<evidence type="ECO:0000256" key="8">
    <source>
        <dbReference type="SAM" id="MobiDB-lite"/>
    </source>
</evidence>
<evidence type="ECO:0000313" key="11">
    <source>
        <dbReference type="Proteomes" id="UP000722485"/>
    </source>
</evidence>
<dbReference type="GO" id="GO:0000981">
    <property type="term" value="F:DNA-binding transcription factor activity, RNA polymerase II-specific"/>
    <property type="evidence" value="ECO:0007669"/>
    <property type="project" value="InterPro"/>
</dbReference>
<dbReference type="Proteomes" id="UP000722485">
    <property type="component" value="Unassembled WGS sequence"/>
</dbReference>
<dbReference type="Pfam" id="PF00172">
    <property type="entry name" value="Zn_clus"/>
    <property type="match status" value="1"/>
</dbReference>
<dbReference type="GO" id="GO:0003677">
    <property type="term" value="F:DNA binding"/>
    <property type="evidence" value="ECO:0007669"/>
    <property type="project" value="UniProtKB-KW"/>
</dbReference>
<dbReference type="CDD" id="cd12148">
    <property type="entry name" value="fungal_TF_MHR"/>
    <property type="match status" value="1"/>
</dbReference>
<keyword evidence="7" id="KW-0175">Coiled coil</keyword>
<dbReference type="GO" id="GO:0006351">
    <property type="term" value="P:DNA-templated transcription"/>
    <property type="evidence" value="ECO:0007669"/>
    <property type="project" value="InterPro"/>
</dbReference>
<dbReference type="InterPro" id="IPR050987">
    <property type="entry name" value="AtrR-like"/>
</dbReference>
<name>A0A9P5H7A0_9HYPO</name>
<evidence type="ECO:0000313" key="10">
    <source>
        <dbReference type="EMBL" id="KAF7549348.1"/>
    </source>
</evidence>
<keyword evidence="2" id="KW-0479">Metal-binding</keyword>
<feature type="region of interest" description="Disordered" evidence="8">
    <location>
        <begin position="51"/>
        <end position="76"/>
    </location>
</feature>
<protein>
    <recommendedName>
        <fullName evidence="9">Zn(2)-C6 fungal-type domain-containing protein</fullName>
    </recommendedName>
</protein>
<dbReference type="PROSITE" id="PS50048">
    <property type="entry name" value="ZN2_CY6_FUNGAL_2"/>
    <property type="match status" value="1"/>
</dbReference>
<dbReference type="Pfam" id="PF04082">
    <property type="entry name" value="Fungal_trans"/>
    <property type="match status" value="1"/>
</dbReference>
<accession>A0A9P5H7A0</accession>
<keyword evidence="6" id="KW-0539">Nucleus</keyword>
<dbReference type="EMBL" id="JAANBB010000124">
    <property type="protein sequence ID" value="KAF7549348.1"/>
    <property type="molecule type" value="Genomic_DNA"/>
</dbReference>
<comment type="caution">
    <text evidence="10">The sequence shown here is derived from an EMBL/GenBank/DDBJ whole genome shotgun (WGS) entry which is preliminary data.</text>
</comment>
<evidence type="ECO:0000256" key="7">
    <source>
        <dbReference type="SAM" id="Coils"/>
    </source>
</evidence>
<dbReference type="SUPFAM" id="SSF57701">
    <property type="entry name" value="Zn2/Cys6 DNA-binding domain"/>
    <property type="match status" value="1"/>
</dbReference>
<keyword evidence="4" id="KW-0238">DNA-binding</keyword>
<dbReference type="GO" id="GO:0008270">
    <property type="term" value="F:zinc ion binding"/>
    <property type="evidence" value="ECO:0007669"/>
    <property type="project" value="InterPro"/>
</dbReference>
<dbReference type="InterPro" id="IPR007219">
    <property type="entry name" value="XnlR_reg_dom"/>
</dbReference>
<keyword evidence="5" id="KW-0804">Transcription</keyword>
<evidence type="ECO:0000256" key="3">
    <source>
        <dbReference type="ARBA" id="ARBA00023015"/>
    </source>
</evidence>
<dbReference type="CDD" id="cd00067">
    <property type="entry name" value="GAL4"/>
    <property type="match status" value="1"/>
</dbReference>
<sequence>MNVADHARRRKACDFCVSRKIRCDTLKPICSNCLSYGVECKITPLSNASRKKISRRLNKSGPPSSSSSSSPQPDRADAIEARLAHIESRLDQLSAEKADFTQQLHLAHALQPSQVIPELSFESFPETHAYTALGMWNEDTSLPCLGTSPHLAFSTNIPTSGQLELPPLSELLPAVHKYFESYNRFTPLFDKDKFMRMLDDWYMSTSNQSLVPWAAINVVLGISYRVLDGLPIEVTGLAQCIRNVQSVTTELMMWRKDLLGVQVLLGMVILFQGTTDPQLAIMLAGSAMRLGQSIGLPSRKALDGLSAADALHRRRIFWIAYILDRDLALRAKAPYTQLDSETDIELPDIDAEDDMGIFTSKISSIRFNYLRARVQLAFVQRKANDILYSKRAHKLTVEQRVQNISSVEQMLFNWRNKIPVELLSADGLSHMISQLPIHLMTSMYNRHLECLFRIHSIFSFDEAWINRVSCYFSPAVIEMREHEVDGELVHSNLTPLPNGWPECVKYCRLSLELSTLGKETEYSQW</sequence>
<dbReference type="PANTHER" id="PTHR46910">
    <property type="entry name" value="TRANSCRIPTION FACTOR PDR1"/>
    <property type="match status" value="1"/>
</dbReference>
<organism evidence="10 11">
    <name type="scientific">Cylindrodendrum hubeiense</name>
    <dbReference type="NCBI Taxonomy" id="595255"/>
    <lineage>
        <taxon>Eukaryota</taxon>
        <taxon>Fungi</taxon>
        <taxon>Dikarya</taxon>
        <taxon>Ascomycota</taxon>
        <taxon>Pezizomycotina</taxon>
        <taxon>Sordariomycetes</taxon>
        <taxon>Hypocreomycetidae</taxon>
        <taxon>Hypocreales</taxon>
        <taxon>Nectriaceae</taxon>
        <taxon>Cylindrodendrum</taxon>
    </lineage>
</organism>
<gene>
    <name evidence="10" type="ORF">G7Z17_g6439</name>
</gene>
<dbReference type="OrthoDB" id="2123952at2759"/>
<dbReference type="GO" id="GO:0005634">
    <property type="term" value="C:nucleus"/>
    <property type="evidence" value="ECO:0007669"/>
    <property type="project" value="UniProtKB-SubCell"/>
</dbReference>
<evidence type="ECO:0000256" key="2">
    <source>
        <dbReference type="ARBA" id="ARBA00022723"/>
    </source>
</evidence>
<proteinExistence type="predicted"/>
<reference evidence="10" key="1">
    <citation type="submission" date="2020-03" db="EMBL/GenBank/DDBJ databases">
        <title>Draft Genome Sequence of Cylindrodendrum hubeiense.</title>
        <authorList>
            <person name="Buettner E."/>
            <person name="Kellner H."/>
        </authorList>
    </citation>
    <scope>NUCLEOTIDE SEQUENCE</scope>
    <source>
        <strain evidence="10">IHI 201604</strain>
    </source>
</reference>
<feature type="coiled-coil region" evidence="7">
    <location>
        <begin position="76"/>
        <end position="103"/>
    </location>
</feature>